<evidence type="ECO:0000313" key="2">
    <source>
        <dbReference type="EMBL" id="MDV3103294.1"/>
    </source>
</evidence>
<dbReference type="Gene3D" id="2.60.40.10">
    <property type="entry name" value="Immunoglobulins"/>
    <property type="match status" value="13"/>
</dbReference>
<dbReference type="InterPro" id="IPR022409">
    <property type="entry name" value="PKD/Chitinase_dom"/>
</dbReference>
<dbReference type="Proteomes" id="UP001245683">
    <property type="component" value="Unassembled WGS sequence"/>
</dbReference>
<dbReference type="Gene3D" id="2.60.40.1120">
    <property type="entry name" value="Carboxypeptidase-like, regulatory domain"/>
    <property type="match status" value="1"/>
</dbReference>
<dbReference type="RefSeq" id="WP_315339836.1">
    <property type="nucleotide sequence ID" value="NZ_JAVDZE010000001.1"/>
</dbReference>
<dbReference type="InterPro" id="IPR013784">
    <property type="entry name" value="Carb-bd-like_fold"/>
</dbReference>
<evidence type="ECO:0000259" key="1">
    <source>
        <dbReference type="PROSITE" id="PS50093"/>
    </source>
</evidence>
<protein>
    <submittedName>
        <fullName evidence="2">CARDB domain-containing protein</fullName>
    </submittedName>
</protein>
<sequence length="4124" mass="450053">MKRTMALLLLVVLLTSMVPPWAVKVRMVHAQAEEAADVGIVDTAYKVSGGDIIINATLKNYGGASGPFNVTFEVFTPMGPPPAVEVSFKWVNITEYLKDAVVADDGDYIENGSAVLRCDDSYLIYKLPFKLNFFGRSITNISVSTNGYIELLGKWEEPNFGGAFGVHMDADYSTSDIIFALDDDLDTRNGYLLVVGFPDRVVVEWFGSTYRDRNSLSNPLNFQVVIFANGTIRWSYRLLEYSSYSYDLFTGYYSKVTGETVGFEKAAGKSFELKVPSGSPTVKRVEVSGMPEGGSTNVSVTLPLGEYYVKIIADDEEVLDDPYRGDNIAELGIWPGDYWVESATIGEVTPGKWVDINFTVRSTSKNPRAVVELLRDGKVEGRWNLYGKDFKNGTASGRVSWFAQGGNYNLALVVRADLDINETNNAYFLGEYNLPLPNFRIANYTIRLPDCLGERALILVNVTNDGGANWSWVDVRASVLYGDNTTVSYLKTISLNAGETKEVTLGLDVKPGNVTGVRIEIDPYEKVVESNESDNSLTVPVSRTYEKPDFTVSSIEVPANVSTGNTYQVNATIENLGGCYAGNVRVNLYENDYYESYAYTTVNGSTRVSLGWTPSYVSEINLTVIVDPYNYIPELNEDNNELTKTVFVSGPDLVITKVTLLNFDGIAGSEATFNVTVKNMGKSFTGGFYVGTRGALGDDSEYISGGLAENESKWVILRPILNGGSYNLTFKADVYSYIPELNESNNEYKFPIGVPLPDFVVTNVSMPTNTVGYVIFKVNITNLGAPYNVTQYSVPVLFKLPWGTYTSYINRYTVGNLFESGESALLQFSVVVYPPGGTVNVTVNSNGRIAEASSDNSKVFNYTTGYPDFVPGLILSEGFKAGDNVIVTVVVFNRGNATFNGTGGPGLSVHLNHTTEVGGSQSYFTLYGLIPPGGNLTRTATINAQGGLNTITVKLDHSNTWAELNESNNVDSVSFTLEKPDFAITGLSVPGEVLNGSAYLWKGYEIRVNVTNLGGDFGGTLAVFLYEDDHYESSDLISGLARGETKTVTLYYYPDPGSHDVTVIVDGSNWWAEGREDNNRRTFQTSFGLPELQPLGVTWEPYNFTSGENVRFTVYTTNLGQAFYRSFSTRLEIWNGTSRIAYGWAYPSDWYFDPNATKTLTWTWYNARPGNLTVKVIVDYYNDIPELNESNNEYTAYLGSIGTPDFELENLSVGELAYGKWVDVNVTLRNLGQALYRPFSVLFNISGELYYRTVYGIGANGSVGLNFRWYADRVGEVLITVKADPGNGIIESDESNNEVSCSYYIEPPDLTISSYEWVQADLAKGYLTYRVNVTNLAGDTYRGFYVALYVDGEFKGEVWVSSLMDSKTVEKTISWRFNVGGTHEVKLVVDPWNYIPESDETNNEVNTEVTIELPDIVVTSISTPEMHANAFFLVNITVRNVGNQDIGRGFPVVVYQDGRYLGWAWVGSLPAGGEANVTVWIRPYPGDSTLKAIADSGNYVVEVNETNNEYSISVHVRAPDIKVVSLSPGNFTYSGETASATVTLRNTGDYETGAFFIVIRNGVKILGRAYAPSIAPGEEKNVTVAWTTDSGSYNLTAVADPEDVIREWDETNNEVAVQVTVPAPDLVVTSFAYSGSEVVGAYINFTVTIKNMGSTTMLPFHVGIYANGTLVAVELVRGLGGGENVTLTFTNAWKARYGTYTLRAVADPFKEVSELDETNNEKNVSVTIIDEKAPYPVQFYPANGSFTNEPAVGILLWDDGSGVDLLRSELGLYLNGNPVNGSSAFIYGWLVFQNSTPLQDGNYTAVATAYDGAGNYRTYAWSFVLDRKAPEIRTNVTDGAPYNGRVVPGVEVIDENLENYTVTVNGRPFTGKAIQVDGTYTLEVKAVDKAGNKAELRVTFTVNGIPHPPGGLTVRLNGSYVELSWLPSGDSDIAGYYVYRDGVRLNDEPVEVTRFRDLYSGSLNYSVTAVDFAGFESEPAYLFPARLTITPGKLVTSYPASIKVTVENYDGAATGRLALELVDTFGNVIERLERGVELLPGNTTETFVATVPEGLGSLRASLTVRGSSTEVLLPVGPTEAGAPEITVHSPRTGLPTLVEVKLTNHGSAPLDTSTATLKLGNATGEPISLLPVLMPGKSATLSYRVVPGGRGTYNLTFRLGGIVTIKEIQVRDPVANPVMLSTEGFVKGGRAKVYVTFRNTGTAPLTVRAVSVLGMERSFSITVPPNLSFSASFDYVVPADAPKEMAIKATVRTDVGDFTRVATVSTEEPPYNANVTVGRVFEAGEEITIEGFAYNASGLLPNVTVRVAIARGDFVREYAVMTDGTGHFRLTFRPYPGEAGHFVVSATHPRVLTLERDAEFDIVGISVRPDVYALRVTREFSGKIEITLVNYWEESNVSVSVSAPAWLNLTIPSILTLRPGVNMVEVALSSNNAVNGTATITFRTTQLGLTIERNLTLNFIVLPPEPIIVVEPGALEVGVVTGETASRSITIKNVGFETLRNVTVESSISWVKVTSNFAQLAPKGAESIALYIVPPSNLTGTFEGRIKVGSSNYRDVIIPLRITVTPNATGAVTVIAMDPNATRLGGAKVVLYNGYAHFEGDTDEKGTITFTDVPIGDYTLFVSKEGYYTVSRKVTVEAGSEKNVTAVLMPSILQVEWEVVPVTIEDVYIIRHEIGYSTHVPAPEITSSGGDLEVYVDYKKLAEAGFVELRGQLIVTNTHPYVSVFNVTFESSGSHYIDVEFAVDRIDELKPGESVVVPYVVRIYYQRSPPMNPCFHETTVLKLKAGVICVEEAGKITLEAQKVHQIVVKPTCEGCLKSLALVGGKVGFLVLGQAIGDILGEIDDTNLANTIAGEAQDNLESLYDAYAGLVMNPTPENYENFVETFNSVKNNLAQLLASPFATDPLLYQEVYNRISSFQLTVVKDSSGNIVGFGMTITKNPTYVYAMGTVSVTDGQVTVDWEKVTSIATSLVSGVLSKLGSVGSSVVGALDIFQLIDKVVSDMTPYLAQAGINCGVCLLHNNCAPPQSGEPSVAQLIYYGSLGGYSYVSPGVGGDGGGGISVGRFTCEGLPTVRGGSPGSSGGGSSTQSCPSCSIQAFEKAGSVAGGRVCRAVQLGEEGALTDGGGGDDPGNTLHMCVDLVITIEQRLTFERQAFRASLKFTNTNANYSLSNVNVSVLFFDSGGKPANDRFFVRLDEESGLTGDTLPPQGQAKMRWLIIPKVGAAEKFRTRYYVMANITAKVGNTTLVYETWPVLIEVEPVPQLELDYVIPPKVYGDDPYTPEKEPPVPFVFGVRVKNIGYGVAKNLRIASAQPRIEKASYPGVYIDFRILGTLVNGRKVPNSLTINFGDLRPGESSTAAWIMSVEVTGDFTYYNATFRHSDELGGNETSLIREVRTHFLLKAFNNTANDDGMLDFLVDDDRDGIPEKILDSSGEDYTVLSVNFTNETGRGFVKVIPLIRSSGWIYMSVPVTGYTRAMRSDGKEPVAQWIEGEKLHILDLGTADFYVLKSNRKPVPVISYSEPLVVNGTVSFDGSLSYDPDGKVVRYLWRIGNETFDGVRVDYTFTEPGVYNVTLTVWDDEGANASVTRQIRVYGGASFAVSLRISPEWGVIPFNVSVYLNVTNLGDAPGTYNATLYLDGSPVAWSVSVIEPGESRLFAFTLGINGAGEHTIRVNNLSAVVRGYLNVSFAKNESYAFSRDFGFYNTTSWEPFRRDFEEWSTEILSTVSVSTEGFDEVFSVSLGNWSLLSWSEDLAIGSQTGWINATYLRTVVIRGLIGYNMTTLYLHQVVNLFAHAGHIHDSEPPKITILYPKATVYGSNVTEIRVNVTDESEIAWVRAEIDGIPYSLAFVDGVWVAKVSIGEGWHELIVMASDVWGNVGKASLNFTVNTSIRVQYINGTEVITIPGELESDVQVSNETVTVTVVGAGWRAVFNLPKSQRLFIDERIFDRPWLLVRSSAELERVEDISRDINDAGERSVIRLVRAKIKGEEDGYAVLMVPRRGMKVAGVLVWKEGTSYPLDTNPNRSVGYYGILGDYVYVVTYGESVVKILMKKDSGSNTEASSPRSYWGVYFNIFEGLRDMLPRATGRTSGGMCGTTAAIRSRLWHGVHTEKIHMHTLEPGEGV</sequence>
<dbReference type="CDD" id="cd00146">
    <property type="entry name" value="PKD"/>
    <property type="match status" value="1"/>
</dbReference>
<comment type="caution">
    <text evidence="2">The sequence shown here is derived from an EMBL/GenBank/DDBJ whole genome shotgun (WGS) entry which is preliminary data.</text>
</comment>
<dbReference type="SUPFAM" id="SSF49265">
    <property type="entry name" value="Fibronectin type III"/>
    <property type="match status" value="1"/>
</dbReference>
<dbReference type="Pfam" id="PF07705">
    <property type="entry name" value="CARDB"/>
    <property type="match status" value="10"/>
</dbReference>
<dbReference type="InterPro" id="IPR013783">
    <property type="entry name" value="Ig-like_fold"/>
</dbReference>
<name>A0AAE4NUD9_9EURY</name>
<evidence type="ECO:0000313" key="3">
    <source>
        <dbReference type="Proteomes" id="UP001245683"/>
    </source>
</evidence>
<proteinExistence type="predicted"/>
<dbReference type="Pfam" id="PF13620">
    <property type="entry name" value="CarboxypepD_reg"/>
    <property type="match status" value="1"/>
</dbReference>
<gene>
    <name evidence="2" type="ORF">RBI02_01860</name>
</gene>
<dbReference type="EMBL" id="JAVDZE010000001">
    <property type="protein sequence ID" value="MDV3103294.1"/>
    <property type="molecule type" value="Genomic_DNA"/>
</dbReference>
<dbReference type="Pfam" id="PF18911">
    <property type="entry name" value="PKD_4"/>
    <property type="match status" value="1"/>
</dbReference>
<dbReference type="SUPFAM" id="SSF49452">
    <property type="entry name" value="Starch-binding domain-like"/>
    <property type="match status" value="1"/>
</dbReference>
<keyword evidence="3" id="KW-1185">Reference proteome</keyword>
<organism evidence="2 3">
    <name type="scientific">Thermococcus waiotapuensis</name>
    <dbReference type="NCBI Taxonomy" id="90909"/>
    <lineage>
        <taxon>Archaea</taxon>
        <taxon>Methanobacteriati</taxon>
        <taxon>Methanobacteriota</taxon>
        <taxon>Thermococci</taxon>
        <taxon>Thermococcales</taxon>
        <taxon>Thermococcaceae</taxon>
        <taxon>Thermococcus</taxon>
    </lineage>
</organism>
<dbReference type="InterPro" id="IPR011635">
    <property type="entry name" value="CARDB"/>
</dbReference>
<feature type="domain" description="PKD" evidence="1">
    <location>
        <begin position="3512"/>
        <end position="3592"/>
    </location>
</feature>
<dbReference type="GO" id="GO:0030246">
    <property type="term" value="F:carbohydrate binding"/>
    <property type="evidence" value="ECO:0007669"/>
    <property type="project" value="InterPro"/>
</dbReference>
<dbReference type="InterPro" id="IPR000601">
    <property type="entry name" value="PKD_dom"/>
</dbReference>
<dbReference type="SMART" id="SM00089">
    <property type="entry name" value="PKD"/>
    <property type="match status" value="1"/>
</dbReference>
<dbReference type="SUPFAM" id="SSF49299">
    <property type="entry name" value="PKD domain"/>
    <property type="match status" value="1"/>
</dbReference>
<accession>A0AAE4NUD9</accession>
<dbReference type="InterPro" id="IPR036116">
    <property type="entry name" value="FN3_sf"/>
</dbReference>
<dbReference type="InterPro" id="IPR035986">
    <property type="entry name" value="PKD_dom_sf"/>
</dbReference>
<dbReference type="PROSITE" id="PS50093">
    <property type="entry name" value="PKD"/>
    <property type="match status" value="1"/>
</dbReference>
<reference evidence="2 3" key="1">
    <citation type="submission" date="2023-08" db="EMBL/GenBank/DDBJ databases">
        <title>Draft genome sequence of Thermococcus waiotapuensis WT1T, a thermophilic sulphur-dependent archaeon from order Thermococcales.</title>
        <authorList>
            <person name="Manners S.H."/>
            <person name="Carere C.R."/>
            <person name="Dhami M.K."/>
            <person name="Dobson R.C.J."/>
            <person name="Stott M.B."/>
        </authorList>
    </citation>
    <scope>NUCLEOTIDE SEQUENCE [LARGE SCALE GENOMIC DNA]</scope>
    <source>
        <strain evidence="2 3">WT1</strain>
    </source>
</reference>